<sequence>MKRITKKMFTIMLVIAMTVTIIPAQQTQAASWKKSVSKTFKIKSDQTYLCARMVIKVNKPCTVTVHPSDWTATPGICKGTKYTGNDIIKYTDSKYNIEKQTLDVTYKLKKGTYCIFVTDLYNKDKLTLTAKTSKENLKLVKTSLDILDDLGDDLG</sequence>
<gene>
    <name evidence="2" type="ORF">FYJ58_14405</name>
</gene>
<name>A0A6L5Y2N1_9FIRM</name>
<accession>A0A6L5Y2N1</accession>
<evidence type="ECO:0000313" key="3">
    <source>
        <dbReference type="Proteomes" id="UP000482209"/>
    </source>
</evidence>
<protein>
    <submittedName>
        <fullName evidence="2">Uncharacterized protein</fullName>
    </submittedName>
</protein>
<dbReference type="EMBL" id="VUMT01000057">
    <property type="protein sequence ID" value="MSS65041.1"/>
    <property type="molecule type" value="Genomic_DNA"/>
</dbReference>
<keyword evidence="3" id="KW-1185">Reference proteome</keyword>
<dbReference type="Proteomes" id="UP000482209">
    <property type="component" value="Unassembled WGS sequence"/>
</dbReference>
<keyword evidence="1" id="KW-0732">Signal</keyword>
<dbReference type="RefSeq" id="WP_154520384.1">
    <property type="nucleotide sequence ID" value="NZ_VUMT01000057.1"/>
</dbReference>
<organism evidence="2 3">
    <name type="scientific">Velocimicrobium porci</name>
    <dbReference type="NCBI Taxonomy" id="2606634"/>
    <lineage>
        <taxon>Bacteria</taxon>
        <taxon>Bacillati</taxon>
        <taxon>Bacillota</taxon>
        <taxon>Clostridia</taxon>
        <taxon>Lachnospirales</taxon>
        <taxon>Lachnospiraceae</taxon>
        <taxon>Velocimicrobium</taxon>
    </lineage>
</organism>
<proteinExistence type="predicted"/>
<reference evidence="2 3" key="1">
    <citation type="submission" date="2019-08" db="EMBL/GenBank/DDBJ databases">
        <title>In-depth cultivation of the pig gut microbiome towards novel bacterial diversity and tailored functional studies.</title>
        <authorList>
            <person name="Wylensek D."/>
            <person name="Hitch T.C.A."/>
            <person name="Clavel T."/>
        </authorList>
    </citation>
    <scope>NUCLEOTIDE SEQUENCE [LARGE SCALE GENOMIC DNA]</scope>
    <source>
        <strain evidence="2 3">WCA-693-APC-MOT-I</strain>
    </source>
</reference>
<feature type="chain" id="PRO_5026768714" evidence="1">
    <location>
        <begin position="30"/>
        <end position="155"/>
    </location>
</feature>
<feature type="signal peptide" evidence="1">
    <location>
        <begin position="1"/>
        <end position="29"/>
    </location>
</feature>
<evidence type="ECO:0000256" key="1">
    <source>
        <dbReference type="SAM" id="SignalP"/>
    </source>
</evidence>
<evidence type="ECO:0000313" key="2">
    <source>
        <dbReference type="EMBL" id="MSS65041.1"/>
    </source>
</evidence>
<dbReference type="AlphaFoldDB" id="A0A6L5Y2N1"/>
<comment type="caution">
    <text evidence="2">The sequence shown here is derived from an EMBL/GenBank/DDBJ whole genome shotgun (WGS) entry which is preliminary data.</text>
</comment>